<feature type="compositionally biased region" description="Polar residues" evidence="1">
    <location>
        <begin position="1016"/>
        <end position="1031"/>
    </location>
</feature>
<feature type="transmembrane region" description="Helical" evidence="2">
    <location>
        <begin position="1585"/>
        <end position="1606"/>
    </location>
</feature>
<keyword evidence="4" id="KW-1185">Reference proteome</keyword>
<evidence type="ECO:0000313" key="4">
    <source>
        <dbReference type="Proteomes" id="UP000236319"/>
    </source>
</evidence>
<evidence type="ECO:0000313" key="3">
    <source>
        <dbReference type="EMBL" id="GBE59463.1"/>
    </source>
</evidence>
<feature type="compositionally biased region" description="Low complexity" evidence="1">
    <location>
        <begin position="457"/>
        <end position="474"/>
    </location>
</feature>
<evidence type="ECO:0000256" key="2">
    <source>
        <dbReference type="SAM" id="Phobius"/>
    </source>
</evidence>
<proteinExistence type="predicted"/>
<feature type="compositionally biased region" description="Polar residues" evidence="1">
    <location>
        <begin position="481"/>
        <end position="505"/>
    </location>
</feature>
<feature type="compositionally biased region" description="Polar residues" evidence="1">
    <location>
        <begin position="737"/>
        <end position="750"/>
    </location>
</feature>
<feature type="compositionally biased region" description="Low complexity" evidence="1">
    <location>
        <begin position="506"/>
        <end position="526"/>
    </location>
</feature>
<keyword evidence="2" id="KW-0472">Membrane</keyword>
<dbReference type="RefSeq" id="XP_028865706.1">
    <property type="nucleotide sequence ID" value="XM_029009873.1"/>
</dbReference>
<reference evidence="3 4" key="1">
    <citation type="journal article" date="2017" name="BMC Genomics">
        <title>Whole-genome assembly of Babesia ovata and comparative genomics between closely related pathogens.</title>
        <authorList>
            <person name="Yamagishi J."/>
            <person name="Asada M."/>
            <person name="Hakimi H."/>
            <person name="Tanaka T.Q."/>
            <person name="Sugimoto C."/>
            <person name="Kawazu S."/>
        </authorList>
    </citation>
    <scope>NUCLEOTIDE SEQUENCE [LARGE SCALE GENOMIC DNA]</scope>
    <source>
        <strain evidence="3 4">Miyake</strain>
    </source>
</reference>
<name>A0A2H6K8Z9_9APIC</name>
<dbReference type="OrthoDB" id="365890at2759"/>
<protein>
    <submittedName>
        <fullName evidence="3">Ribosome binding protein, putative</fullName>
    </submittedName>
</protein>
<dbReference type="EMBL" id="BDSA01000001">
    <property type="protein sequence ID" value="GBE59463.1"/>
    <property type="molecule type" value="Genomic_DNA"/>
</dbReference>
<keyword evidence="2" id="KW-0812">Transmembrane</keyword>
<dbReference type="VEuPathDB" id="PiroplasmaDB:BOVATA_009560"/>
<dbReference type="Proteomes" id="UP000236319">
    <property type="component" value="Unassembled WGS sequence"/>
</dbReference>
<organism evidence="3 4">
    <name type="scientific">Babesia ovata</name>
    <dbReference type="NCBI Taxonomy" id="189622"/>
    <lineage>
        <taxon>Eukaryota</taxon>
        <taxon>Sar</taxon>
        <taxon>Alveolata</taxon>
        <taxon>Apicomplexa</taxon>
        <taxon>Aconoidasida</taxon>
        <taxon>Piroplasmida</taxon>
        <taxon>Babesiidae</taxon>
        <taxon>Babesia</taxon>
    </lineage>
</organism>
<feature type="compositionally biased region" description="Polar residues" evidence="1">
    <location>
        <begin position="383"/>
        <end position="392"/>
    </location>
</feature>
<gene>
    <name evidence="3" type="ORF">BOVATA_009560</name>
</gene>
<feature type="compositionally biased region" description="Low complexity" evidence="1">
    <location>
        <begin position="538"/>
        <end position="551"/>
    </location>
</feature>
<accession>A0A2H6K8Z9</accession>
<feature type="compositionally biased region" description="Pro residues" evidence="1">
    <location>
        <begin position="603"/>
        <end position="626"/>
    </location>
</feature>
<feature type="compositionally biased region" description="Polar residues" evidence="1">
    <location>
        <begin position="706"/>
        <end position="717"/>
    </location>
</feature>
<feature type="compositionally biased region" description="Pro residues" evidence="1">
    <location>
        <begin position="654"/>
        <end position="663"/>
    </location>
</feature>
<dbReference type="GeneID" id="39873233"/>
<sequence length="1652" mass="181894">MISLSNLRDKMTKLRNRLLINEITKLYGYNHYRGHALLSALLKCVPQLYAALSFLLYNVSDNYESVGGGQWANYNIGPHESNDLHKYLTSSTASGYNGIVPGGFQDKELKVQKGSDLVEALKGAITRDGKSKPVKGKEPQGLLNHFTNVLVTTLNRPWQDVNTGNALLLLRAFQEIVLEEVDQQNGGEPKKALDEDIKPRKVCWRDLRKHFAGSQVPFSNVFNDGGFGFIGQVSTITKKKEFADAFSKWFRANYQHIKNNLLKMSGRIDHSDIHSFAKTRLYPYGLIFKYGGTNQWARTLETHWDSVISMFHAKGHELERLKDILEGKHTILCRETKESKTRAAKPKTPQLPPAKVPEVPKKPVPPKKSEGAQNRSKKADGTPNHNNAQSVQHHPGKVGKDSPDPKITGGKGEVSPHGPLPEKGSLGHKLPVVPAPSPVQVPKGQNNTQHQQNGIQVPSVISPPGSPPSVRGVPGLAGAPSVSSKGPPTNIPTQQPSLPVQTALTPSPTVSRSDSGSSGASYPDSGQGRDVESSPSPTLLATQATTTATEANSGAATSAAVPSIGSTDDEAIGGQLGSQGSPSKNPVERMSPGDKVVVGPAVLEPPPGSVPESLPPPVQPQPPFPPSLSSYSSSSLHNLKHPSPTDGQREQRQPMPPARPPSSDPNASRSGGAPGEQGLNSSVGVGKPRDDLSHEIPKSPPDPLPTQVTSVRSSEGESFSVRGSIGGSGDCDGLPKNATQGEVTSSTSHVPSVDHTGHASQSPKTQSPQSIPISTPQNIHASNTGHGADSGLTTLTPNVPSTASNSSAFAGIGGMGDASSTHSHSEKCFGGKSAMNFGGAKLCHHNRMVFARTLYGGQKTPEALWHQHENEEEKRGHLKPSVYNNPGRFGYPSKYPNTYRFRSYPYRGAVRGNQIHPPPARIPLHIAYRHDFPLIGYEGPDILNQEDPGDEWNRKHITLQQQEFRNWNEKILNELKMKALIQPKTELPKTGIAVGRQLKQPRPQKKSLLLPHAPQLNGQPDSESIPDSSQFADEDVYPSRLPNLDVDIQKPSTEGKQDTQVLRNTAPLQSAVIEPQLPTKEIPNELPHLYYPGEGIQNIDEDVEEKYVPNNSFNVMPHIDICRDPWHVPNSSPYTTSLISPPPSDHLPSPTTVRGILYWLVGLVAMEYIGILHRHVEDIFENIDKDAGLPYKPSYTLDIIMSHPPLAASLVTRTMTEACYYAASVLCRLKHIQISDVIKDFDFSSEYQKYHYSSDPDDLLCQVRDYVYAAHHQVAFLRLQCYREDFQGGWKDFKYGSYVNVSNSILQAFLTDDWNSACDTYFFNPCNACLKSRVRMGFSDVDLPKQQQTGSTLLGILSPNCDPYDPLLTLATYLVCLTRRTPRTTAEIVSFFHHFGNVLYEYDPDILSDVGASLLDHPVEYFFWAHLEDADLETVRSLRGCDPNNQCHDHYKTLSTLIGCDIYPIPCPQLLLPITYATYALYSPNFVDTYLSWMIYLPDRLHDSLKRLRRDLRESKCSGIKPLHTCVNAMSTLYLHGFAPPYDYSKPPPNCSDVIVKLSSVVSGGPVAKLLTCADDFLYRARKPFVVLVFTLWFVAIICFAHTQLYRLDVLRIRSHIMLSKASHLINVKALLSLSKKMPSLYRVDYFDDEVI</sequence>
<feature type="region of interest" description="Disordered" evidence="1">
    <location>
        <begin position="335"/>
        <end position="799"/>
    </location>
</feature>
<feature type="region of interest" description="Disordered" evidence="1">
    <location>
        <begin position="1011"/>
        <end position="1035"/>
    </location>
</feature>
<feature type="compositionally biased region" description="Polar residues" evidence="1">
    <location>
        <begin position="758"/>
        <end position="799"/>
    </location>
</feature>
<feature type="compositionally biased region" description="Polar residues" evidence="1">
    <location>
        <begin position="443"/>
        <end position="456"/>
    </location>
</feature>
<feature type="compositionally biased region" description="Basic and acidic residues" evidence="1">
    <location>
        <begin position="687"/>
        <end position="697"/>
    </location>
</feature>
<keyword evidence="2" id="KW-1133">Transmembrane helix</keyword>
<evidence type="ECO:0000256" key="1">
    <source>
        <dbReference type="SAM" id="MobiDB-lite"/>
    </source>
</evidence>
<comment type="caution">
    <text evidence="3">The sequence shown here is derived from an EMBL/GenBank/DDBJ whole genome shotgun (WGS) entry which is preliminary data.</text>
</comment>